<keyword evidence="10" id="KW-0175">Coiled coil</keyword>
<evidence type="ECO:0000256" key="13">
    <source>
        <dbReference type="PROSITE-ProRule" id="PRU00475"/>
    </source>
</evidence>
<keyword evidence="6" id="KW-0808">Transferase</keyword>
<dbReference type="InterPro" id="IPR018501">
    <property type="entry name" value="DDT_dom"/>
</dbReference>
<feature type="transmembrane region" description="Helical" evidence="15">
    <location>
        <begin position="151"/>
        <end position="168"/>
    </location>
</feature>
<feature type="compositionally biased region" description="Acidic residues" evidence="14">
    <location>
        <begin position="1187"/>
        <end position="1201"/>
    </location>
</feature>
<keyword evidence="8" id="KW-0256">Endoplasmic reticulum</keyword>
<feature type="compositionally biased region" description="Acidic residues" evidence="14">
    <location>
        <begin position="955"/>
        <end position="967"/>
    </location>
</feature>
<dbReference type="Pfam" id="PF15612">
    <property type="entry name" value="WHIM1"/>
    <property type="match status" value="1"/>
</dbReference>
<dbReference type="InterPro" id="IPR028942">
    <property type="entry name" value="WHIM1_dom"/>
</dbReference>
<dbReference type="GO" id="GO:0005789">
    <property type="term" value="C:endoplasmic reticulum membrane"/>
    <property type="evidence" value="ECO:0007669"/>
    <property type="project" value="UniProtKB-SubCell"/>
</dbReference>
<evidence type="ECO:0000259" key="16">
    <source>
        <dbReference type="PROSITE" id="PS50827"/>
    </source>
</evidence>
<evidence type="ECO:0000256" key="5">
    <source>
        <dbReference type="ARBA" id="ARBA00022676"/>
    </source>
</evidence>
<feature type="region of interest" description="Disordered" evidence="14">
    <location>
        <begin position="944"/>
        <end position="983"/>
    </location>
</feature>
<name>A0A7H8QV57_TALRU</name>
<dbReference type="UniPathway" id="UPA00378"/>
<dbReference type="PROSITE" id="PS51136">
    <property type="entry name" value="WAC"/>
    <property type="match status" value="1"/>
</dbReference>
<feature type="transmembrane region" description="Helical" evidence="15">
    <location>
        <begin position="220"/>
        <end position="240"/>
    </location>
</feature>
<dbReference type="GO" id="GO:0016758">
    <property type="term" value="F:hexosyltransferase activity"/>
    <property type="evidence" value="ECO:0007669"/>
    <property type="project" value="InterPro"/>
</dbReference>
<evidence type="ECO:0000256" key="10">
    <source>
        <dbReference type="ARBA" id="ARBA00023054"/>
    </source>
</evidence>
<feature type="domain" description="DDT" evidence="16">
    <location>
        <begin position="876"/>
        <end position="939"/>
    </location>
</feature>
<feature type="transmembrane region" description="Helical" evidence="15">
    <location>
        <begin position="444"/>
        <end position="464"/>
    </location>
</feature>
<sequence>MPDFYPSLAQCALVAAAFKVLLFPAYKSTDFEVHRNWLAITNSLPVQEWYYEKTSEWTLDYPPFFAAFEWVLSQVAYYADPAMLVVNNLNYDSWQTVYFQRATVIVTELVLAFALNRYVKSVHPDNTNLAHIASLSILLSPGLLIIDHIHFQYNGFLYGILILSIIWARRQSTLLYSGISFAVLLCLKHIYLYLSLAWFVYLLRSYCLSPRFRPQIWNTIKLGVSVVAIFALAFGPFAYWSQLLQLKDRLFPFSRGLTHAYWAPNIWAMYAFTDRLLIPLGPRLGLSVNYEAAQSVTRGLVGDSSFAVLPQITKEHTFGLTLFFQLLSLIKLWFRPEWDIFVGAVTLCGYASFLFGWHVHEKAVLLIIIPFSLIALKDRRYLGAFRPLAVAGHVSLFPLLFTATEFPVKTVYTIFWLILFLFAFDRVAPVPERPRVFLLDRFSFVYIAISIPLIIYCSLIHQIVFGFNRYEFVPLMFMSSYSALGVVGSWVSFMVLFKRKPVQYLPQPPIEDDSSEVWVIPETNEVFTTYESYLHRRDFYKQTRFICEITGHSGLNFYEALQSEMTESRELNSAFPDALKEPILRRVQFSTVSRVDHLVDEIYEEFKQDFYPGEHVATVLKDNTRLHGIIRDKMNFPRQYYTDGAVKSEAYARYLVRIVDRPNEEALLDQDHITRDRKTFSKQMLRAFIKNNTTRESWNGAPWLVKPSIAEEYKIPIEVPKHLQYGARVAEKKALKRADQDGHFGFFSSKKLPELKPATGNVTKTKLSPQELARNKAEQFMEYKRSLNGDPSFLVSAQQGAGPSPVNDEEAERKPLVPVVPLKIEPPPPPVIKYPIEDLDLKHDPGRKSRPKLKLDLNHSSEITDDDNILPHEIKPESVSLFLETWNTLNVYCEVFQLDSFTFDDFVEAVRFSSDEADCELFVELHCAVLKKLVNAQKDNDGAIQVSLPDLPQAESDDSDSEDEDGSEPTPEPEPVVTRMTTRSSLAKAEAATLKENLENGDVSDAEEPRVHRATELFEQYDWIDRLRKRDFRNGGWQVIMAGLLHQLSMRPKMEKVCEGILKHLVPLHIQPTQESVSTQYSTLDVNLRITALQIICLLSLETKAIRNYLEECSNQMTEHRKEKIEHQRARKAALEELRKLHAEKKAHEPEPEKEGAEKEKEKSGKEEKPSSSTVDVEMLDSVRSEDDVDTDEMMDTEDEGPSLRGGTDRILERKRRLEAERERREQLAKQPKGSKTYQRILKKIEDQEAKITALEEEIATVDNDLREADCPRTRCLGKDRFCNRYWWFERNAMPYEGLPNSSTADAKYANGRLWVQGPDDMEREGFIDPPEHIRKNYAKEHRVTPAERKKHEEGETSLLDARHWGYYDEPEQLEELVRWLDTRGLREIKLRKELQLQRGHITKYMKSRNDYLTQATERAESEEPPTKRMTTRTKVFADDQRHRCLKWKNTTALSELGHLHVDAGRPTKRVKRVADEVKELKAANKQGKPLSRQGSRYKF</sequence>
<feature type="region of interest" description="Disordered" evidence="14">
    <location>
        <begin position="1143"/>
        <end position="1213"/>
    </location>
</feature>
<keyword evidence="5" id="KW-0328">Glycosyltransferase</keyword>
<dbReference type="EMBL" id="CP055900">
    <property type="protein sequence ID" value="QKX57890.1"/>
    <property type="molecule type" value="Genomic_DNA"/>
</dbReference>
<dbReference type="PANTHER" id="PTHR32075:SF6">
    <property type="entry name" value="ISWI CHROMATIN-REMODELING COMPLEX SUBUNIT YPL216W-RELATED"/>
    <property type="match status" value="1"/>
</dbReference>
<keyword evidence="7 15" id="KW-0812">Transmembrane</keyword>
<feature type="region of interest" description="Disordered" evidence="14">
    <location>
        <begin position="1335"/>
        <end position="1355"/>
    </location>
</feature>
<feature type="compositionally biased region" description="Basic and acidic residues" evidence="14">
    <location>
        <begin position="1143"/>
        <end position="1170"/>
    </location>
</feature>
<proteinExistence type="inferred from homology"/>
<comment type="pathway">
    <text evidence="3">Protein modification; protein glycosylation.</text>
</comment>
<feature type="transmembrane region" description="Helical" evidence="15">
    <location>
        <begin position="476"/>
        <end position="497"/>
    </location>
</feature>
<dbReference type="RefSeq" id="XP_035344068.1">
    <property type="nucleotide sequence ID" value="XM_035488175.1"/>
</dbReference>
<comment type="subcellular location">
    <subcellularLocation>
        <location evidence="2">Endoplasmic reticulum membrane</location>
        <topology evidence="2">Multi-pass membrane protein</topology>
    </subcellularLocation>
    <subcellularLocation>
        <location evidence="1 13">Nucleus</location>
    </subcellularLocation>
</comment>
<organism evidence="18 19">
    <name type="scientific">Talaromyces rugulosus</name>
    <name type="common">Penicillium rugulosum</name>
    <dbReference type="NCBI Taxonomy" id="121627"/>
    <lineage>
        <taxon>Eukaryota</taxon>
        <taxon>Fungi</taxon>
        <taxon>Dikarya</taxon>
        <taxon>Ascomycota</taxon>
        <taxon>Pezizomycotina</taxon>
        <taxon>Eurotiomycetes</taxon>
        <taxon>Eurotiomycetidae</taxon>
        <taxon>Eurotiales</taxon>
        <taxon>Trichocomaceae</taxon>
        <taxon>Talaromyces</taxon>
        <taxon>Talaromyces sect. Islandici</taxon>
    </lineage>
</organism>
<accession>A0A7H8QV57</accession>
<dbReference type="GO" id="GO:0005634">
    <property type="term" value="C:nucleus"/>
    <property type="evidence" value="ECO:0007669"/>
    <property type="project" value="UniProtKB-SubCell"/>
</dbReference>
<dbReference type="OrthoDB" id="332390at2759"/>
<evidence type="ECO:0000256" key="1">
    <source>
        <dbReference type="ARBA" id="ARBA00004123"/>
    </source>
</evidence>
<feature type="transmembrane region" description="Helical" evidence="15">
    <location>
        <begin position="98"/>
        <end position="116"/>
    </location>
</feature>
<keyword evidence="9 15" id="KW-1133">Transmembrane helix</keyword>
<dbReference type="InterPro" id="IPR013136">
    <property type="entry name" value="WSTF_Acf1_Cbp146"/>
</dbReference>
<feature type="transmembrane region" description="Helical" evidence="15">
    <location>
        <begin position="128"/>
        <end position="145"/>
    </location>
</feature>
<feature type="transmembrane region" description="Helical" evidence="15">
    <location>
        <begin position="175"/>
        <end position="200"/>
    </location>
</feature>
<evidence type="ECO:0000256" key="15">
    <source>
        <dbReference type="SAM" id="Phobius"/>
    </source>
</evidence>
<keyword evidence="11 15" id="KW-0472">Membrane</keyword>
<evidence type="ECO:0000313" key="19">
    <source>
        <dbReference type="Proteomes" id="UP000509510"/>
    </source>
</evidence>
<dbReference type="PROSITE" id="PS50827">
    <property type="entry name" value="DDT"/>
    <property type="match status" value="1"/>
</dbReference>
<reference evidence="19" key="1">
    <citation type="submission" date="2020-06" db="EMBL/GenBank/DDBJ databases">
        <title>A chromosome-scale genome assembly of Talaromyces rugulosus W13939.</title>
        <authorList>
            <person name="Wang B."/>
            <person name="Guo L."/>
            <person name="Ye K."/>
            <person name="Wang L."/>
        </authorList>
    </citation>
    <scope>NUCLEOTIDE SEQUENCE [LARGE SCALE GENOMIC DNA]</scope>
    <source>
        <strain evidence="19">W13939</strain>
    </source>
</reference>
<comment type="similarity">
    <text evidence="4">Belongs to the ALG6/ALG8 glucosyltransferase family.</text>
</comment>
<evidence type="ECO:0000256" key="3">
    <source>
        <dbReference type="ARBA" id="ARBA00004922"/>
    </source>
</evidence>
<dbReference type="Pfam" id="PF02791">
    <property type="entry name" value="DDT"/>
    <property type="match status" value="1"/>
</dbReference>
<dbReference type="InterPro" id="IPR028941">
    <property type="entry name" value="WHIM2_dom"/>
</dbReference>
<evidence type="ECO:0000256" key="11">
    <source>
        <dbReference type="ARBA" id="ARBA00023136"/>
    </source>
</evidence>
<dbReference type="Proteomes" id="UP000509510">
    <property type="component" value="Chromosome III"/>
</dbReference>
<dbReference type="Pfam" id="PF03155">
    <property type="entry name" value="Alg6_Alg8"/>
    <property type="match status" value="1"/>
</dbReference>
<dbReference type="Pfam" id="PF10537">
    <property type="entry name" value="WAC_Acf1_DNA_bd"/>
    <property type="match status" value="1"/>
</dbReference>
<dbReference type="GO" id="GO:0000781">
    <property type="term" value="C:chromosome, telomeric region"/>
    <property type="evidence" value="ECO:0007669"/>
    <property type="project" value="GOC"/>
</dbReference>
<dbReference type="KEGG" id="trg:TRUGW13939_05010"/>
<dbReference type="InterPro" id="IPR004856">
    <property type="entry name" value="Glyco_trans_ALG6/ALG8"/>
</dbReference>
<evidence type="ECO:0000256" key="2">
    <source>
        <dbReference type="ARBA" id="ARBA00004477"/>
    </source>
</evidence>
<keyword evidence="19" id="KW-1185">Reference proteome</keyword>
<evidence type="ECO:0000259" key="17">
    <source>
        <dbReference type="PROSITE" id="PS51136"/>
    </source>
</evidence>
<evidence type="ECO:0000256" key="4">
    <source>
        <dbReference type="ARBA" id="ARBA00008715"/>
    </source>
</evidence>
<feature type="region of interest" description="Disordered" evidence="14">
    <location>
        <begin position="1481"/>
        <end position="1500"/>
    </location>
</feature>
<evidence type="ECO:0000256" key="14">
    <source>
        <dbReference type="SAM" id="MobiDB-lite"/>
    </source>
</evidence>
<feature type="domain" description="WAC" evidence="17">
    <location>
        <begin position="515"/>
        <end position="623"/>
    </location>
</feature>
<evidence type="ECO:0000313" key="18">
    <source>
        <dbReference type="EMBL" id="QKX57890.1"/>
    </source>
</evidence>
<evidence type="ECO:0000256" key="12">
    <source>
        <dbReference type="ARBA" id="ARBA00023242"/>
    </source>
</evidence>
<dbReference type="PANTHER" id="PTHR32075">
    <property type="entry name" value="ISWI CHROMATIN-REMODELING COMPLEX SUBUNIT YPL216W-RELATED"/>
    <property type="match status" value="1"/>
</dbReference>
<dbReference type="Pfam" id="PF15613">
    <property type="entry name" value="WSD"/>
    <property type="match status" value="1"/>
</dbReference>
<feature type="transmembrane region" description="Helical" evidence="15">
    <location>
        <begin position="406"/>
        <end position="424"/>
    </location>
</feature>
<evidence type="ECO:0000256" key="8">
    <source>
        <dbReference type="ARBA" id="ARBA00022824"/>
    </source>
</evidence>
<evidence type="ECO:0000256" key="9">
    <source>
        <dbReference type="ARBA" id="ARBA00022989"/>
    </source>
</evidence>
<evidence type="ECO:0000256" key="7">
    <source>
        <dbReference type="ARBA" id="ARBA00022692"/>
    </source>
</evidence>
<gene>
    <name evidence="18" type="ORF">TRUGW13939_05010</name>
</gene>
<dbReference type="GO" id="GO:0000785">
    <property type="term" value="C:chromatin"/>
    <property type="evidence" value="ECO:0007669"/>
    <property type="project" value="UniProtKB-ARBA"/>
</dbReference>
<evidence type="ECO:0000256" key="6">
    <source>
        <dbReference type="ARBA" id="ARBA00022679"/>
    </source>
</evidence>
<protein>
    <submittedName>
        <fullName evidence="18">Uncharacterized protein</fullName>
    </submittedName>
</protein>
<dbReference type="GeneID" id="55992508"/>
<keyword evidence="12 13" id="KW-0539">Nucleus</keyword>
<dbReference type="GO" id="GO:0031509">
    <property type="term" value="P:subtelomeric heterochromatin formation"/>
    <property type="evidence" value="ECO:0007669"/>
    <property type="project" value="TreeGrafter"/>
</dbReference>